<accession>A0ABQ7KUT3</accession>
<gene>
    <name evidence="2" type="primary">A10g506920.1_BraROA</name>
    <name evidence="2" type="ORF">IGI04_041842</name>
</gene>
<reference evidence="2 3" key="1">
    <citation type="submission" date="2021-03" db="EMBL/GenBank/DDBJ databases">
        <authorList>
            <person name="King G.J."/>
            <person name="Bancroft I."/>
            <person name="Baten A."/>
            <person name="Bloomfield J."/>
            <person name="Borpatragohain P."/>
            <person name="He Z."/>
            <person name="Irish N."/>
            <person name="Irwin J."/>
            <person name="Liu K."/>
            <person name="Mauleon R.P."/>
            <person name="Moore J."/>
            <person name="Morris R."/>
            <person name="Ostergaard L."/>
            <person name="Wang B."/>
            <person name="Wells R."/>
        </authorList>
    </citation>
    <scope>NUCLEOTIDE SEQUENCE [LARGE SCALE GENOMIC DNA]</scope>
    <source>
        <strain evidence="2">R-o-18</strain>
        <tissue evidence="2">Leaf</tissue>
    </source>
</reference>
<comment type="caution">
    <text evidence="2">The sequence shown here is derived from an EMBL/GenBank/DDBJ whole genome shotgun (WGS) entry which is preliminary data.</text>
</comment>
<dbReference type="Proteomes" id="UP000823674">
    <property type="component" value="Chromosome A10"/>
</dbReference>
<feature type="region of interest" description="Disordered" evidence="1">
    <location>
        <begin position="1"/>
        <end position="21"/>
    </location>
</feature>
<proteinExistence type="predicted"/>
<evidence type="ECO:0000256" key="1">
    <source>
        <dbReference type="SAM" id="MobiDB-lite"/>
    </source>
</evidence>
<keyword evidence="3" id="KW-1185">Reference proteome</keyword>
<name>A0ABQ7KUT3_BRACM</name>
<evidence type="ECO:0000313" key="3">
    <source>
        <dbReference type="Proteomes" id="UP000823674"/>
    </source>
</evidence>
<evidence type="ECO:0000313" key="2">
    <source>
        <dbReference type="EMBL" id="KAG5377246.1"/>
    </source>
</evidence>
<sequence length="124" mass="14360">MPRTSPIASEPQHETKLPEATQLPFNQIGVPIEFVLVPAAGHGPETEEEEQEGKQEIAKELHHLISEPQHEIKLQEATKPASQQSVSLCLFQQQHTIRVMIRYFLKRDEERTRRRQTKDCELRT</sequence>
<organism evidence="2 3">
    <name type="scientific">Brassica rapa subsp. trilocularis</name>
    <dbReference type="NCBI Taxonomy" id="1813537"/>
    <lineage>
        <taxon>Eukaryota</taxon>
        <taxon>Viridiplantae</taxon>
        <taxon>Streptophyta</taxon>
        <taxon>Embryophyta</taxon>
        <taxon>Tracheophyta</taxon>
        <taxon>Spermatophyta</taxon>
        <taxon>Magnoliopsida</taxon>
        <taxon>eudicotyledons</taxon>
        <taxon>Gunneridae</taxon>
        <taxon>Pentapetalae</taxon>
        <taxon>rosids</taxon>
        <taxon>malvids</taxon>
        <taxon>Brassicales</taxon>
        <taxon>Brassicaceae</taxon>
        <taxon>Brassiceae</taxon>
        <taxon>Brassica</taxon>
    </lineage>
</organism>
<dbReference type="EMBL" id="JADBGQ010000010">
    <property type="protein sequence ID" value="KAG5377246.1"/>
    <property type="molecule type" value="Genomic_DNA"/>
</dbReference>
<protein>
    <submittedName>
        <fullName evidence="2">Uncharacterized protein</fullName>
    </submittedName>
</protein>
<feature type="non-terminal residue" evidence="2">
    <location>
        <position position="124"/>
    </location>
</feature>